<dbReference type="PANTHER" id="PTHR23430">
    <property type="entry name" value="HISTONE H2A"/>
    <property type="match status" value="1"/>
</dbReference>
<gene>
    <name evidence="2" type="ORF">EB796_011140</name>
</gene>
<dbReference type="OrthoDB" id="9421954at2759"/>
<dbReference type="EMBL" id="VXIV02001690">
    <property type="protein sequence ID" value="KAF6030559.1"/>
    <property type="molecule type" value="Genomic_DNA"/>
</dbReference>
<dbReference type="GO" id="GO:0000786">
    <property type="term" value="C:nucleosome"/>
    <property type="evidence" value="ECO:0007669"/>
    <property type="project" value="InterPro"/>
</dbReference>
<evidence type="ECO:0000313" key="3">
    <source>
        <dbReference type="Proteomes" id="UP000593567"/>
    </source>
</evidence>
<feature type="region of interest" description="Disordered" evidence="1">
    <location>
        <begin position="66"/>
        <end position="100"/>
    </location>
</feature>
<dbReference type="InterPro" id="IPR002119">
    <property type="entry name" value="Histone_H2A"/>
</dbReference>
<dbReference type="SUPFAM" id="SSF47113">
    <property type="entry name" value="Histone-fold"/>
    <property type="match status" value="1"/>
</dbReference>
<dbReference type="GO" id="GO:0030527">
    <property type="term" value="F:structural constituent of chromatin"/>
    <property type="evidence" value="ECO:0007669"/>
    <property type="project" value="InterPro"/>
</dbReference>
<dbReference type="GO" id="GO:0003677">
    <property type="term" value="F:DNA binding"/>
    <property type="evidence" value="ECO:0007669"/>
    <property type="project" value="InterPro"/>
</dbReference>
<name>A0A7J7JVW9_BUGNE</name>
<dbReference type="Proteomes" id="UP000593567">
    <property type="component" value="Unassembled WGS sequence"/>
</dbReference>
<dbReference type="InterPro" id="IPR009072">
    <property type="entry name" value="Histone-fold"/>
</dbReference>
<reference evidence="2" key="1">
    <citation type="submission" date="2020-06" db="EMBL/GenBank/DDBJ databases">
        <title>Draft genome of Bugula neritina, a colonial animal packing powerful symbionts and potential medicines.</title>
        <authorList>
            <person name="Rayko M."/>
        </authorList>
    </citation>
    <scope>NUCLEOTIDE SEQUENCE [LARGE SCALE GENOMIC DNA]</scope>
    <source>
        <strain evidence="2">Kwan_BN1</strain>
    </source>
</reference>
<dbReference type="Gene3D" id="1.10.20.10">
    <property type="entry name" value="Histone, subunit A"/>
    <property type="match status" value="1"/>
</dbReference>
<evidence type="ECO:0000256" key="1">
    <source>
        <dbReference type="SAM" id="MobiDB-lite"/>
    </source>
</evidence>
<dbReference type="SMART" id="SM00414">
    <property type="entry name" value="H2A"/>
    <property type="match status" value="1"/>
</dbReference>
<dbReference type="AlphaFoldDB" id="A0A7J7JVW9"/>
<proteinExistence type="predicted"/>
<sequence>MIDVNAKVIEFPVGRIHRHLKERTTSHGREGATAAVYSAAILEYLTAESKTKMPIELAAMQNPLLAQNEMKNDTEVPVSRQRRQTEEYEGPKGLIYKKIS</sequence>
<evidence type="ECO:0000313" key="2">
    <source>
        <dbReference type="EMBL" id="KAF6030559.1"/>
    </source>
</evidence>
<dbReference type="GO" id="GO:0046982">
    <property type="term" value="F:protein heterodimerization activity"/>
    <property type="evidence" value="ECO:0007669"/>
    <property type="project" value="InterPro"/>
</dbReference>
<organism evidence="2 3">
    <name type="scientific">Bugula neritina</name>
    <name type="common">Brown bryozoan</name>
    <name type="synonym">Sertularia neritina</name>
    <dbReference type="NCBI Taxonomy" id="10212"/>
    <lineage>
        <taxon>Eukaryota</taxon>
        <taxon>Metazoa</taxon>
        <taxon>Spiralia</taxon>
        <taxon>Lophotrochozoa</taxon>
        <taxon>Bryozoa</taxon>
        <taxon>Gymnolaemata</taxon>
        <taxon>Cheilostomatida</taxon>
        <taxon>Flustrina</taxon>
        <taxon>Buguloidea</taxon>
        <taxon>Bugulidae</taxon>
        <taxon>Bugula</taxon>
    </lineage>
</organism>
<keyword evidence="3" id="KW-1185">Reference proteome</keyword>
<protein>
    <submittedName>
        <fullName evidence="2">H2AFV</fullName>
    </submittedName>
</protein>
<accession>A0A7J7JVW9</accession>
<comment type="caution">
    <text evidence="2">The sequence shown here is derived from an EMBL/GenBank/DDBJ whole genome shotgun (WGS) entry which is preliminary data.</text>
</comment>